<gene>
    <name evidence="1" type="ORF">K3F53_03945</name>
</gene>
<reference evidence="1 2" key="1">
    <citation type="submission" date="2021-08" db="EMBL/GenBank/DDBJ databases">
        <title>Complete genome sequence of the strain Aneurinibacillus thermoaerophilus CCM 8960.</title>
        <authorList>
            <person name="Musilova J."/>
            <person name="Kourilova X."/>
            <person name="Pernicova I."/>
            <person name="Bezdicek M."/>
            <person name="Lengerova M."/>
            <person name="Obruca S."/>
            <person name="Sedlar K."/>
        </authorList>
    </citation>
    <scope>NUCLEOTIDE SEQUENCE [LARGE SCALE GENOMIC DNA]</scope>
    <source>
        <strain evidence="1 2">CCM 8960</strain>
    </source>
</reference>
<evidence type="ECO:0000313" key="2">
    <source>
        <dbReference type="Proteomes" id="UP000826616"/>
    </source>
</evidence>
<evidence type="ECO:0000313" key="1">
    <source>
        <dbReference type="EMBL" id="QYY43412.1"/>
    </source>
</evidence>
<proteinExistence type="predicted"/>
<name>A0ABX8YCG7_ANETH</name>
<dbReference type="RefSeq" id="WP_220559358.1">
    <property type="nucleotide sequence ID" value="NZ_CP080764.1"/>
</dbReference>
<keyword evidence="2" id="KW-1185">Reference proteome</keyword>
<dbReference type="EMBL" id="CP080764">
    <property type="protein sequence ID" value="QYY43412.1"/>
    <property type="molecule type" value="Genomic_DNA"/>
</dbReference>
<dbReference type="Proteomes" id="UP000826616">
    <property type="component" value="Chromosome"/>
</dbReference>
<sequence>MELNFNSGEVKFNGEILPLKMKRQQSNQSKSNFALTALPGYKYVRTLTGHTKVTKIVWSMQVI</sequence>
<dbReference type="GeneID" id="97140510"/>
<organism evidence="1 2">
    <name type="scientific">Aneurinibacillus thermoaerophilus</name>
    <dbReference type="NCBI Taxonomy" id="143495"/>
    <lineage>
        <taxon>Bacteria</taxon>
        <taxon>Bacillati</taxon>
        <taxon>Bacillota</taxon>
        <taxon>Bacilli</taxon>
        <taxon>Bacillales</taxon>
        <taxon>Paenibacillaceae</taxon>
        <taxon>Aneurinibacillus group</taxon>
        <taxon>Aneurinibacillus</taxon>
    </lineage>
</organism>
<accession>A0ABX8YCG7</accession>
<protein>
    <submittedName>
        <fullName evidence="1">Uncharacterized protein</fullName>
    </submittedName>
</protein>